<dbReference type="PANTHER" id="PTHR33361:SF2">
    <property type="entry name" value="DUF885 DOMAIN-CONTAINING PROTEIN"/>
    <property type="match status" value="1"/>
</dbReference>
<evidence type="ECO:0000313" key="3">
    <source>
        <dbReference type="Proteomes" id="UP000270616"/>
    </source>
</evidence>
<keyword evidence="3" id="KW-1185">Reference proteome</keyword>
<comment type="caution">
    <text evidence="2">The sequence shown here is derived from an EMBL/GenBank/DDBJ whole genome shotgun (WGS) entry which is preliminary data.</text>
</comment>
<dbReference type="RefSeq" id="WP_123825124.1">
    <property type="nucleotide sequence ID" value="NZ_RKMF01000007.1"/>
</dbReference>
<reference evidence="2 3" key="1">
    <citation type="submission" date="2018-10" db="EMBL/GenBank/DDBJ databases">
        <title>Kocuria sp. M5W7-7, whole genome shotgun sequence.</title>
        <authorList>
            <person name="Tuo L."/>
        </authorList>
    </citation>
    <scope>NUCLEOTIDE SEQUENCE [LARGE SCALE GENOMIC DNA]</scope>
    <source>
        <strain evidence="2 3">M5W7-7</strain>
    </source>
</reference>
<name>A0A3N3ZQ97_9MICC</name>
<dbReference type="Proteomes" id="UP000270616">
    <property type="component" value="Unassembled WGS sequence"/>
</dbReference>
<accession>A0A3N3ZQ97</accession>
<evidence type="ECO:0000313" key="2">
    <source>
        <dbReference type="EMBL" id="ROZ63324.1"/>
    </source>
</evidence>
<dbReference type="EMBL" id="RKMF01000007">
    <property type="protein sequence ID" value="ROZ63324.1"/>
    <property type="molecule type" value="Genomic_DNA"/>
</dbReference>
<dbReference type="InterPro" id="IPR010281">
    <property type="entry name" value="DUF885"/>
</dbReference>
<gene>
    <name evidence="2" type="ORF">EDL96_07240</name>
</gene>
<proteinExistence type="predicted"/>
<protein>
    <submittedName>
        <fullName evidence="2">DUF885 domain-containing protein</fullName>
    </submittedName>
</protein>
<evidence type="ECO:0000256" key="1">
    <source>
        <dbReference type="SAM" id="MobiDB-lite"/>
    </source>
</evidence>
<dbReference type="PANTHER" id="PTHR33361">
    <property type="entry name" value="GLR0591 PROTEIN"/>
    <property type="match status" value="1"/>
</dbReference>
<sequence>MSARFPHPRSTVDGSLGEGQRSPSAVDRVAEAHFNRLLRVDPAWAIELGTGQHGWGYPDYGPEAQEALWEASLRTRREARIVEAVDDVDRVTLHALREHVDITRELHDLGLAGDRINGISSPVQKIRETFDNLPKNTPEDWDGILHQLHEVPGAVRRLLDGVAHRQQVGPVSAAAQLLHAADQAESYATSDGAFLALTHRPAVVRLPARSQDRLREAVAEARVAYTGLAEGLRGLAETAPTEMAVGREEYGVRLRQFTGARLDLTRVYEWGIEQLRAVVSEMRQTARQIVPDHHGRGLIRAAMKALDADVHRQLHGPYELTAWMQGVSQDAIDALAGSHFEITEPMKRLECRIAPTNDGGIYYTPPSPDFTRPGRMWWSVTPGTSVFRTWGERTTVYHEGVPGHHLQMATAVAAGDTLNAWRRVGLWVSGHGEGWALYAERLMAELGYFQDPGDRMGMLNAMRMRAARVVFDVGFHCGLPVPRDLDGLLGSAAGATQWSPATGWAFLKENIVMAEAALRFEWLRYMGWPGQAPSYQIGMHRWQEARQTWGKARGRQFNLPEFHRESLSLGSLGLDSLDYALNLKTQALHHAP</sequence>
<feature type="region of interest" description="Disordered" evidence="1">
    <location>
        <begin position="1"/>
        <end position="24"/>
    </location>
</feature>
<dbReference type="Pfam" id="PF05960">
    <property type="entry name" value="DUF885"/>
    <property type="match status" value="1"/>
</dbReference>
<dbReference type="OrthoDB" id="9760040at2"/>
<organism evidence="2 3">
    <name type="scientific">Kocuria soli</name>
    <dbReference type="NCBI Taxonomy" id="2485125"/>
    <lineage>
        <taxon>Bacteria</taxon>
        <taxon>Bacillati</taxon>
        <taxon>Actinomycetota</taxon>
        <taxon>Actinomycetes</taxon>
        <taxon>Micrococcales</taxon>
        <taxon>Micrococcaceae</taxon>
        <taxon>Kocuria</taxon>
    </lineage>
</organism>
<dbReference type="AlphaFoldDB" id="A0A3N3ZQ97"/>